<keyword evidence="2" id="KW-1185">Reference proteome</keyword>
<evidence type="ECO:0000313" key="1">
    <source>
        <dbReference type="EMBL" id="GCC53464.1"/>
    </source>
</evidence>
<dbReference type="Proteomes" id="UP000288227">
    <property type="component" value="Unassembled WGS sequence"/>
</dbReference>
<evidence type="ECO:0000313" key="2">
    <source>
        <dbReference type="Proteomes" id="UP000288227"/>
    </source>
</evidence>
<name>A0A401UF36_9BACT</name>
<protein>
    <submittedName>
        <fullName evidence="1">N-acetyltransferase</fullName>
    </submittedName>
</protein>
<proteinExistence type="predicted"/>
<dbReference type="AlphaFoldDB" id="A0A401UF36"/>
<sequence length="352" mass="40609">MQFKYLTIQQTPTNQIENLLKANVIGTPGLSMLYQHMGVDLKLYNIAKPHFITVKRNEKVIGTCCFCERDFQGSAGFYVRYFAFVNEFRIKGIPYPKNKEKTSIIRSEIKALLNGSDFNVNAQSNFFHYAYVDPRNPRSANVCEEFGFVPIRKYTTRVFSRIFPKRHLDLEIKEINSSSDKIKKLLENFYKDYNHFSCENLDKTYYYVENGAGKVIAGVQVNADAWRVLSLPGKYGKVLLKAFGVTLFLSRLLSKHFNFLAVEGIYFTAGHEHVFEKLLEKLLYQYKLHTAIMVVDNNSQLYEFTNKIDLGWLAKLSPEVHGDVIVRYQTLSDNFIATDKAKPCYISVHDVS</sequence>
<dbReference type="RefSeq" id="WP_127124118.1">
    <property type="nucleotide sequence ID" value="NZ_BHXQ01000008.1"/>
</dbReference>
<dbReference type="GO" id="GO:0016740">
    <property type="term" value="F:transferase activity"/>
    <property type="evidence" value="ECO:0007669"/>
    <property type="project" value="UniProtKB-KW"/>
</dbReference>
<dbReference type="OrthoDB" id="928069at2"/>
<reference evidence="1 2" key="1">
    <citation type="submission" date="2018-11" db="EMBL/GenBank/DDBJ databases">
        <title>Chryseotalea sanarue gen. nov., sp., nov., a member of the family Cytophagaceae, isolated from a brackish lake in Hamamatsu Japan.</title>
        <authorList>
            <person name="Maejima Y."/>
            <person name="Iino T."/>
            <person name="Muraguchi Y."/>
            <person name="Fukuda K."/>
            <person name="Ohkuma M."/>
            <person name="Moriuchi R."/>
            <person name="Dohra H."/>
            <person name="Kimbara K."/>
            <person name="Shintani M."/>
        </authorList>
    </citation>
    <scope>NUCLEOTIDE SEQUENCE [LARGE SCALE GENOMIC DNA]</scope>
    <source>
        <strain evidence="1 2">Ys</strain>
    </source>
</reference>
<keyword evidence="1" id="KW-0808">Transferase</keyword>
<dbReference type="EMBL" id="BHXQ01000008">
    <property type="protein sequence ID" value="GCC53464.1"/>
    <property type="molecule type" value="Genomic_DNA"/>
</dbReference>
<accession>A0A401UF36</accession>
<comment type="caution">
    <text evidence="1">The sequence shown here is derived from an EMBL/GenBank/DDBJ whole genome shotgun (WGS) entry which is preliminary data.</text>
</comment>
<organism evidence="1 2">
    <name type="scientific">Chryseotalea sanaruensis</name>
    <dbReference type="NCBI Taxonomy" id="2482724"/>
    <lineage>
        <taxon>Bacteria</taxon>
        <taxon>Pseudomonadati</taxon>
        <taxon>Bacteroidota</taxon>
        <taxon>Cytophagia</taxon>
        <taxon>Cytophagales</taxon>
        <taxon>Chryseotaleaceae</taxon>
        <taxon>Chryseotalea</taxon>
    </lineage>
</organism>
<gene>
    <name evidence="1" type="ORF">SanaruYs_37080</name>
</gene>